<dbReference type="OrthoDB" id="10530287at2759"/>
<keyword evidence="3" id="KW-1185">Reference proteome</keyword>
<evidence type="ECO:0000313" key="3">
    <source>
        <dbReference type="Proteomes" id="UP000620124"/>
    </source>
</evidence>
<gene>
    <name evidence="2" type="ORF">MVEN_01990400</name>
</gene>
<accession>A0A8H6XDJ7</accession>
<protein>
    <submittedName>
        <fullName evidence="2">Uncharacterized protein</fullName>
    </submittedName>
</protein>
<sequence>MSSKGNESTPIINKIYGGRGGDGGRAGEGGVGGHGGTGEGPTFNYSRVENVTNNINSSTSHGHGLEEVLSKWLGSPPDMKDRQHELRKLHHGATGRWLLDDVQFINWKATPSSLWIKGIWLQLVLEKAY</sequence>
<feature type="region of interest" description="Disordered" evidence="1">
    <location>
        <begin position="1"/>
        <end position="42"/>
    </location>
</feature>
<dbReference type="EMBL" id="JACAZI010000020">
    <property type="protein sequence ID" value="KAF7339137.1"/>
    <property type="molecule type" value="Genomic_DNA"/>
</dbReference>
<comment type="caution">
    <text evidence="2">The sequence shown here is derived from an EMBL/GenBank/DDBJ whole genome shotgun (WGS) entry which is preliminary data.</text>
</comment>
<proteinExistence type="predicted"/>
<evidence type="ECO:0000256" key="1">
    <source>
        <dbReference type="SAM" id="MobiDB-lite"/>
    </source>
</evidence>
<evidence type="ECO:0000313" key="2">
    <source>
        <dbReference type="EMBL" id="KAF7339137.1"/>
    </source>
</evidence>
<dbReference type="AlphaFoldDB" id="A0A8H6XDJ7"/>
<name>A0A8H6XDJ7_9AGAR</name>
<organism evidence="2 3">
    <name type="scientific">Mycena venus</name>
    <dbReference type="NCBI Taxonomy" id="2733690"/>
    <lineage>
        <taxon>Eukaryota</taxon>
        <taxon>Fungi</taxon>
        <taxon>Dikarya</taxon>
        <taxon>Basidiomycota</taxon>
        <taxon>Agaricomycotina</taxon>
        <taxon>Agaricomycetes</taxon>
        <taxon>Agaricomycetidae</taxon>
        <taxon>Agaricales</taxon>
        <taxon>Marasmiineae</taxon>
        <taxon>Mycenaceae</taxon>
        <taxon>Mycena</taxon>
    </lineage>
</organism>
<reference evidence="2" key="1">
    <citation type="submission" date="2020-05" db="EMBL/GenBank/DDBJ databases">
        <title>Mycena genomes resolve the evolution of fungal bioluminescence.</title>
        <authorList>
            <person name="Tsai I.J."/>
        </authorList>
    </citation>
    <scope>NUCLEOTIDE SEQUENCE</scope>
    <source>
        <strain evidence="2">CCC161011</strain>
    </source>
</reference>
<dbReference type="Proteomes" id="UP000620124">
    <property type="component" value="Unassembled WGS sequence"/>
</dbReference>
<feature type="compositionally biased region" description="Gly residues" evidence="1">
    <location>
        <begin position="17"/>
        <end position="39"/>
    </location>
</feature>
<feature type="compositionally biased region" description="Polar residues" evidence="1">
    <location>
        <begin position="1"/>
        <end position="11"/>
    </location>
</feature>